<comment type="pathway">
    <text evidence="8">Purine metabolism; IMP biosynthesis via de novo pathway; 5-amino-1-(5-phospho-D-ribosyl)imidazole from N(2)-formyl-N(1)-(5-phospho-D-ribosyl)glycinamide: step 1/2.</text>
</comment>
<feature type="active site" evidence="8">
    <location>
        <position position="205"/>
    </location>
</feature>
<dbReference type="CDD" id="cd01740">
    <property type="entry name" value="GATase1_FGAR_AT"/>
    <property type="match status" value="1"/>
</dbReference>
<keyword evidence="2 8" id="KW-0436">Ligase</keyword>
<evidence type="ECO:0000313" key="9">
    <source>
        <dbReference type="EMBL" id="BDI30802.1"/>
    </source>
</evidence>
<reference evidence="9 10" key="1">
    <citation type="journal article" date="2019" name="Int. J. Syst. Evol. Microbiol.">
        <title>Capsulimonas corticalis gen. nov., sp. nov., an aerobic capsulated bacterium, of a novel bacterial order, Capsulimonadales ord. nov., of the class Armatimonadia of the phylum Armatimonadetes.</title>
        <authorList>
            <person name="Li J."/>
            <person name="Kudo C."/>
            <person name="Tonouchi A."/>
        </authorList>
    </citation>
    <scope>NUCLEOTIDE SEQUENCE [LARGE SCALE GENOMIC DNA]</scope>
    <source>
        <strain evidence="9 10">AX-7</strain>
    </source>
</reference>
<dbReference type="AlphaFoldDB" id="A0A402CTB2"/>
<comment type="subcellular location">
    <subcellularLocation>
        <location evidence="8">Cytoplasm</location>
    </subcellularLocation>
</comment>
<dbReference type="GO" id="GO:0004359">
    <property type="term" value="F:glutaminase activity"/>
    <property type="evidence" value="ECO:0007669"/>
    <property type="project" value="UniProtKB-EC"/>
</dbReference>
<dbReference type="GO" id="GO:0006189">
    <property type="term" value="P:'de novo' IMP biosynthetic process"/>
    <property type="evidence" value="ECO:0007669"/>
    <property type="project" value="UniProtKB-UniRule"/>
</dbReference>
<comment type="function">
    <text evidence="8">Part of the phosphoribosylformylglycinamidine synthase complex involved in the purines biosynthetic pathway. Catalyzes the ATP-dependent conversion of formylglycinamide ribonucleotide (FGAR) and glutamine to yield formylglycinamidine ribonucleotide (FGAM) and glutamate. The FGAM synthase complex is composed of three subunits. PurQ produces an ammonia molecule by converting glutamine to glutamate. PurL transfers the ammonia molecule to FGAR to form FGAM in an ATP-dependent manner. PurS interacts with PurQ and PurL and is thought to assist in the transfer of the ammonia molecule from PurQ to PurL.</text>
</comment>
<evidence type="ECO:0000256" key="3">
    <source>
        <dbReference type="ARBA" id="ARBA00022741"/>
    </source>
</evidence>
<evidence type="ECO:0000313" key="10">
    <source>
        <dbReference type="Proteomes" id="UP000287394"/>
    </source>
</evidence>
<feature type="active site" description="Nucleophile" evidence="8">
    <location>
        <position position="86"/>
    </location>
</feature>
<dbReference type="GO" id="GO:0004642">
    <property type="term" value="F:phosphoribosylformylglycinamidine synthase activity"/>
    <property type="evidence" value="ECO:0007669"/>
    <property type="project" value="UniProtKB-UniRule"/>
</dbReference>
<dbReference type="PIRSF" id="PIRSF001586">
    <property type="entry name" value="FGAM_synth_I"/>
    <property type="match status" value="1"/>
</dbReference>
<evidence type="ECO:0000256" key="5">
    <source>
        <dbReference type="ARBA" id="ARBA00022801"/>
    </source>
</evidence>
<dbReference type="GO" id="GO:0005737">
    <property type="term" value="C:cytoplasm"/>
    <property type="evidence" value="ECO:0007669"/>
    <property type="project" value="UniProtKB-SubCell"/>
</dbReference>
<dbReference type="Gene3D" id="3.40.50.880">
    <property type="match status" value="1"/>
</dbReference>
<accession>A0A402CTB2</accession>
<dbReference type="EMBL" id="AP025739">
    <property type="protein sequence ID" value="BDI30802.1"/>
    <property type="molecule type" value="Genomic_DNA"/>
</dbReference>
<dbReference type="PROSITE" id="PS51273">
    <property type="entry name" value="GATASE_TYPE_1"/>
    <property type="match status" value="1"/>
</dbReference>
<dbReference type="PANTHER" id="PTHR47552:SF1">
    <property type="entry name" value="PHOSPHORIBOSYLFORMYLGLYCINAMIDINE SYNTHASE SUBUNIT PURQ"/>
    <property type="match status" value="1"/>
</dbReference>
<protein>
    <recommendedName>
        <fullName evidence="8">Phosphoribosylformylglycinamidine synthase subunit PurQ</fullName>
        <shortName evidence="8">FGAM synthase</shortName>
        <ecNumber evidence="8">6.3.5.3</ecNumber>
    </recommendedName>
    <alternativeName>
        <fullName evidence="8">Formylglycinamide ribonucleotide amidotransferase subunit I</fullName>
        <shortName evidence="8">FGAR amidotransferase I</shortName>
        <shortName evidence="8">FGAR-AT I</shortName>
    </alternativeName>
    <alternativeName>
        <fullName evidence="8">Glutaminase PurQ</fullName>
        <ecNumber evidence="8">3.5.1.2</ecNumber>
    </alternativeName>
    <alternativeName>
        <fullName evidence="8">Phosphoribosylformylglycinamidine synthase subunit I</fullName>
    </alternativeName>
</protein>
<dbReference type="RefSeq" id="WP_119320606.1">
    <property type="nucleotide sequence ID" value="NZ_AP025739.1"/>
</dbReference>
<keyword evidence="4 8" id="KW-0658">Purine biosynthesis</keyword>
<evidence type="ECO:0000256" key="6">
    <source>
        <dbReference type="ARBA" id="ARBA00022840"/>
    </source>
</evidence>
<comment type="subunit">
    <text evidence="8">Part of the FGAM synthase complex composed of 1 PurL, 1 PurQ and 2 PurS subunits.</text>
</comment>
<gene>
    <name evidence="8 9" type="primary">purQ</name>
    <name evidence="9" type="ORF">CCAX7_28530</name>
</gene>
<keyword evidence="5 8" id="KW-0378">Hydrolase</keyword>
<dbReference type="InterPro" id="IPR010075">
    <property type="entry name" value="PRibForGlyAmidine_synth_PurQ"/>
</dbReference>
<dbReference type="SUPFAM" id="SSF52317">
    <property type="entry name" value="Class I glutamine amidotransferase-like"/>
    <property type="match status" value="1"/>
</dbReference>
<evidence type="ECO:0000256" key="8">
    <source>
        <dbReference type="HAMAP-Rule" id="MF_00421"/>
    </source>
</evidence>
<evidence type="ECO:0000256" key="1">
    <source>
        <dbReference type="ARBA" id="ARBA00022490"/>
    </source>
</evidence>
<sequence>MKFGVIKFPGSNCDQDAYYTIKDVLGQPVEYLWHQDTDLKGADCIVVPGGFSYGDYLRCGAIARFSPIMSAVQDFAANGGYVLGVCNGFQVLCESHLLPGALVRNDNQHFICKQVYLRAENTDTPFTNQIDNGATLQIPIAHGEGKYVCDEPTLKALQENRRILFRYARPDGSLSDQANPNGSVDNIAGVANETFNVFGLMPHPERAADPALGSADGRLIFDSLLRHTR</sequence>
<evidence type="ECO:0000256" key="2">
    <source>
        <dbReference type="ARBA" id="ARBA00022598"/>
    </source>
</evidence>
<comment type="catalytic activity">
    <reaction evidence="8">
        <text>L-glutamine + H2O = L-glutamate + NH4(+)</text>
        <dbReference type="Rhea" id="RHEA:15889"/>
        <dbReference type="ChEBI" id="CHEBI:15377"/>
        <dbReference type="ChEBI" id="CHEBI:28938"/>
        <dbReference type="ChEBI" id="CHEBI:29985"/>
        <dbReference type="ChEBI" id="CHEBI:58359"/>
        <dbReference type="EC" id="3.5.1.2"/>
    </reaction>
</comment>
<keyword evidence="10" id="KW-1185">Reference proteome</keyword>
<dbReference type="HAMAP" id="MF_00421">
    <property type="entry name" value="PurQ"/>
    <property type="match status" value="1"/>
</dbReference>
<keyword evidence="1 8" id="KW-0963">Cytoplasm</keyword>
<comment type="catalytic activity">
    <reaction evidence="8">
        <text>N(2)-formyl-N(1)-(5-phospho-beta-D-ribosyl)glycinamide + L-glutamine + ATP + H2O = 2-formamido-N(1)-(5-O-phospho-beta-D-ribosyl)acetamidine + L-glutamate + ADP + phosphate + H(+)</text>
        <dbReference type="Rhea" id="RHEA:17129"/>
        <dbReference type="ChEBI" id="CHEBI:15377"/>
        <dbReference type="ChEBI" id="CHEBI:15378"/>
        <dbReference type="ChEBI" id="CHEBI:29985"/>
        <dbReference type="ChEBI" id="CHEBI:30616"/>
        <dbReference type="ChEBI" id="CHEBI:43474"/>
        <dbReference type="ChEBI" id="CHEBI:58359"/>
        <dbReference type="ChEBI" id="CHEBI:147286"/>
        <dbReference type="ChEBI" id="CHEBI:147287"/>
        <dbReference type="ChEBI" id="CHEBI:456216"/>
        <dbReference type="EC" id="6.3.5.3"/>
    </reaction>
</comment>
<organism evidence="9 10">
    <name type="scientific">Capsulimonas corticalis</name>
    <dbReference type="NCBI Taxonomy" id="2219043"/>
    <lineage>
        <taxon>Bacteria</taxon>
        <taxon>Bacillati</taxon>
        <taxon>Armatimonadota</taxon>
        <taxon>Armatimonadia</taxon>
        <taxon>Capsulimonadales</taxon>
        <taxon>Capsulimonadaceae</taxon>
        <taxon>Capsulimonas</taxon>
    </lineage>
</organism>
<dbReference type="NCBIfam" id="NF002957">
    <property type="entry name" value="PRK03619.1"/>
    <property type="match status" value="1"/>
</dbReference>
<keyword evidence="3 8" id="KW-0547">Nucleotide-binding</keyword>
<dbReference type="KEGG" id="ccot:CCAX7_28530"/>
<evidence type="ECO:0000256" key="7">
    <source>
        <dbReference type="ARBA" id="ARBA00022962"/>
    </source>
</evidence>
<dbReference type="Pfam" id="PF13507">
    <property type="entry name" value="GATase_5"/>
    <property type="match status" value="1"/>
</dbReference>
<proteinExistence type="inferred from homology"/>
<dbReference type="OrthoDB" id="9804441at2"/>
<dbReference type="NCBIfam" id="TIGR01737">
    <property type="entry name" value="FGAM_synth_I"/>
    <property type="match status" value="1"/>
</dbReference>
<evidence type="ECO:0000256" key="4">
    <source>
        <dbReference type="ARBA" id="ARBA00022755"/>
    </source>
</evidence>
<dbReference type="PANTHER" id="PTHR47552">
    <property type="entry name" value="PHOSPHORIBOSYLFORMYLGLYCINAMIDINE SYNTHASE SUBUNIT PURQ"/>
    <property type="match status" value="1"/>
</dbReference>
<dbReference type="InterPro" id="IPR029062">
    <property type="entry name" value="Class_I_gatase-like"/>
</dbReference>
<dbReference type="GO" id="GO:0005524">
    <property type="term" value="F:ATP binding"/>
    <property type="evidence" value="ECO:0007669"/>
    <property type="project" value="UniProtKB-KW"/>
</dbReference>
<dbReference type="Proteomes" id="UP000287394">
    <property type="component" value="Chromosome"/>
</dbReference>
<dbReference type="EC" id="6.3.5.3" evidence="8"/>
<keyword evidence="6 8" id="KW-0067">ATP-binding</keyword>
<dbReference type="SMART" id="SM01211">
    <property type="entry name" value="GATase_5"/>
    <property type="match status" value="1"/>
</dbReference>
<feature type="active site" evidence="8">
    <location>
        <position position="203"/>
    </location>
</feature>
<name>A0A402CTB2_9BACT</name>
<dbReference type="EC" id="3.5.1.2" evidence="8"/>
<dbReference type="FunCoup" id="A0A402CTB2">
    <property type="interactions" value="167"/>
</dbReference>
<keyword evidence="7 8" id="KW-0315">Glutamine amidotransferase</keyword>